<organism evidence="1 2">
    <name type="scientific">Pontivivens ytuae</name>
    <dbReference type="NCBI Taxonomy" id="2789856"/>
    <lineage>
        <taxon>Bacteria</taxon>
        <taxon>Pseudomonadati</taxon>
        <taxon>Pseudomonadota</taxon>
        <taxon>Alphaproteobacteria</taxon>
        <taxon>Rhodobacterales</taxon>
        <taxon>Paracoccaceae</taxon>
        <taxon>Pontivivens</taxon>
    </lineage>
</organism>
<keyword evidence="2" id="KW-1185">Reference proteome</keyword>
<evidence type="ECO:0000313" key="2">
    <source>
        <dbReference type="Proteomes" id="UP000594800"/>
    </source>
</evidence>
<dbReference type="Pfam" id="PF07799">
    <property type="entry name" value="DUF1643"/>
    <property type="match status" value="1"/>
</dbReference>
<reference evidence="1 2" key="1">
    <citation type="submission" date="2020-11" db="EMBL/GenBank/DDBJ databases">
        <title>Description of Pontivivens ytuae sp. nov. isolated from deep sea sediment of Mariana Trench.</title>
        <authorList>
            <person name="Wang Z."/>
            <person name="Sun Q.-L."/>
            <person name="Xu X.-D."/>
            <person name="Tang Y.-Z."/>
            <person name="Zhang J."/>
        </authorList>
    </citation>
    <scope>NUCLEOTIDE SEQUENCE [LARGE SCALE GENOMIC DNA]</scope>
    <source>
        <strain evidence="1 2">MT2928</strain>
    </source>
</reference>
<dbReference type="KEGG" id="poz:I0K15_12970"/>
<dbReference type="InterPro" id="IPR012441">
    <property type="entry name" value="DUF1643"/>
</dbReference>
<evidence type="ECO:0000313" key="1">
    <source>
        <dbReference type="EMBL" id="QPH56210.1"/>
    </source>
</evidence>
<protein>
    <submittedName>
        <fullName evidence="1">DUF1643 domain-containing protein</fullName>
    </submittedName>
</protein>
<proteinExistence type="predicted"/>
<dbReference type="AlphaFoldDB" id="A0A7S9QEQ1"/>
<dbReference type="Proteomes" id="UP000594800">
    <property type="component" value="Chromosome"/>
</dbReference>
<accession>A0A7S9QEQ1</accession>
<gene>
    <name evidence="1" type="ORF">I0K15_12970</name>
</gene>
<dbReference type="EMBL" id="CP064942">
    <property type="protein sequence ID" value="QPH56210.1"/>
    <property type="molecule type" value="Genomic_DNA"/>
</dbReference>
<sequence>MVRRHHADARARSEAVFSACGLYRFALTRVWGDGPRLHYVMLNPSKADEVANDPTVERCERRARALGYGAFRVTNIFGFRATDPRVLRAAEAPVGPGNDTAVLAGAAWADATLCAWGVHGAHLGRGAEVAELLRESGARLLTLGLTKEGHPRHPLYVAYAQAPEEWA</sequence>
<name>A0A7S9QEQ1_9RHOB</name>